<evidence type="ECO:0000313" key="1">
    <source>
        <dbReference type="EnsemblPlants" id="OMERI01G30090.1"/>
    </source>
</evidence>
<protein>
    <submittedName>
        <fullName evidence="1">Uncharacterized protein</fullName>
    </submittedName>
</protein>
<dbReference type="Gramene" id="OMERI01G30090.1">
    <property type="protein sequence ID" value="OMERI01G30090.1"/>
    <property type="gene ID" value="OMERI01G30090"/>
</dbReference>
<dbReference type="Proteomes" id="UP000008021">
    <property type="component" value="Chromosome 1"/>
</dbReference>
<keyword evidence="2" id="KW-1185">Reference proteome</keyword>
<sequence length="62" mass="6740">MTSRRDPPPFGDRGEHGRTEKVCGLELLTRLRGIPSDLVVEAAEKRLQRGRLSGPAGDLSPS</sequence>
<name>A0A0E0C8J4_9ORYZ</name>
<dbReference type="AlphaFoldDB" id="A0A0E0C8J4"/>
<dbReference type="EnsemblPlants" id="OMERI01G30090.1">
    <property type="protein sequence ID" value="OMERI01G30090.1"/>
    <property type="gene ID" value="OMERI01G30090"/>
</dbReference>
<proteinExistence type="predicted"/>
<evidence type="ECO:0000313" key="2">
    <source>
        <dbReference type="Proteomes" id="UP000008021"/>
    </source>
</evidence>
<dbReference type="HOGENOM" id="CLU_2907928_0_0_1"/>
<organism evidence="1">
    <name type="scientific">Oryza meridionalis</name>
    <dbReference type="NCBI Taxonomy" id="40149"/>
    <lineage>
        <taxon>Eukaryota</taxon>
        <taxon>Viridiplantae</taxon>
        <taxon>Streptophyta</taxon>
        <taxon>Embryophyta</taxon>
        <taxon>Tracheophyta</taxon>
        <taxon>Spermatophyta</taxon>
        <taxon>Magnoliopsida</taxon>
        <taxon>Liliopsida</taxon>
        <taxon>Poales</taxon>
        <taxon>Poaceae</taxon>
        <taxon>BOP clade</taxon>
        <taxon>Oryzoideae</taxon>
        <taxon>Oryzeae</taxon>
        <taxon>Oryzinae</taxon>
        <taxon>Oryza</taxon>
    </lineage>
</organism>
<accession>A0A0E0C8J4</accession>
<reference evidence="1" key="1">
    <citation type="submission" date="2015-04" db="UniProtKB">
        <authorList>
            <consortium name="EnsemblPlants"/>
        </authorList>
    </citation>
    <scope>IDENTIFICATION</scope>
</reference>
<reference evidence="1" key="2">
    <citation type="submission" date="2018-05" db="EMBL/GenBank/DDBJ databases">
        <title>OmerRS3 (Oryza meridionalis Reference Sequence Version 3).</title>
        <authorList>
            <person name="Zhang J."/>
            <person name="Kudrna D."/>
            <person name="Lee S."/>
            <person name="Talag J."/>
            <person name="Welchert J."/>
            <person name="Wing R.A."/>
        </authorList>
    </citation>
    <scope>NUCLEOTIDE SEQUENCE [LARGE SCALE GENOMIC DNA]</scope>
    <source>
        <strain evidence="1">cv. OR44</strain>
    </source>
</reference>